<dbReference type="GO" id="GO:0008783">
    <property type="term" value="F:agmatinase activity"/>
    <property type="evidence" value="ECO:0007669"/>
    <property type="project" value="TreeGrafter"/>
</dbReference>
<organism evidence="5 6">
    <name type="scientific">Tamaricihabitans halophyticus</name>
    <dbReference type="NCBI Taxonomy" id="1262583"/>
    <lineage>
        <taxon>Bacteria</taxon>
        <taxon>Bacillati</taxon>
        <taxon>Actinomycetota</taxon>
        <taxon>Actinomycetes</taxon>
        <taxon>Pseudonocardiales</taxon>
        <taxon>Pseudonocardiaceae</taxon>
        <taxon>Tamaricihabitans</taxon>
    </lineage>
</organism>
<dbReference type="InterPro" id="IPR023696">
    <property type="entry name" value="Ureohydrolase_dom_sf"/>
</dbReference>
<gene>
    <name evidence="5" type="ORF">EV191_12322</name>
</gene>
<accession>A0A4R2Q1V2</accession>
<dbReference type="PANTHER" id="PTHR11358:SF26">
    <property type="entry name" value="GUANIDINO ACID HYDROLASE, MITOCHONDRIAL"/>
    <property type="match status" value="1"/>
</dbReference>
<dbReference type="Pfam" id="PF00491">
    <property type="entry name" value="Arginase"/>
    <property type="match status" value="1"/>
</dbReference>
<evidence type="ECO:0000313" key="6">
    <source>
        <dbReference type="Proteomes" id="UP000294911"/>
    </source>
</evidence>
<dbReference type="GO" id="GO:0046872">
    <property type="term" value="F:metal ion binding"/>
    <property type="evidence" value="ECO:0007669"/>
    <property type="project" value="UniProtKB-KW"/>
</dbReference>
<dbReference type="PROSITE" id="PS01053">
    <property type="entry name" value="ARGINASE_1"/>
    <property type="match status" value="1"/>
</dbReference>
<evidence type="ECO:0000313" key="5">
    <source>
        <dbReference type="EMBL" id="TCP42623.1"/>
    </source>
</evidence>
<dbReference type="EMBL" id="SLXQ01000023">
    <property type="protein sequence ID" value="TCP42623.1"/>
    <property type="molecule type" value="Genomic_DNA"/>
</dbReference>
<dbReference type="InterPro" id="IPR006035">
    <property type="entry name" value="Ureohydrolase"/>
</dbReference>
<keyword evidence="2" id="KW-0479">Metal-binding</keyword>
<protein>
    <submittedName>
        <fullName evidence="5">Agmatinase</fullName>
    </submittedName>
</protein>
<dbReference type="Proteomes" id="UP000294911">
    <property type="component" value="Unassembled WGS sequence"/>
</dbReference>
<reference evidence="5 6" key="1">
    <citation type="submission" date="2019-03" db="EMBL/GenBank/DDBJ databases">
        <title>Genomic Encyclopedia of Type Strains, Phase IV (KMG-IV): sequencing the most valuable type-strain genomes for metagenomic binning, comparative biology and taxonomic classification.</title>
        <authorList>
            <person name="Goeker M."/>
        </authorList>
    </citation>
    <scope>NUCLEOTIDE SEQUENCE [LARGE SCALE GENOMIC DNA]</scope>
    <source>
        <strain evidence="5 6">DSM 45765</strain>
    </source>
</reference>
<dbReference type="RefSeq" id="WP_132880823.1">
    <property type="nucleotide sequence ID" value="NZ_SLXQ01000023.1"/>
</dbReference>
<sequence length="313" mass="33085">MTTFTTQLPATGLLGAETHADLSSARADFVVLGIPYGVPYHMRGVHSGAADAPHAFRERTRRFNGQSTHYDFDLGGTLFGDTGAVMLDCGDLPGDPRDLDGNAVRATEAVETLLAAGATPIILGGDDSVPPLAVRAFERHGPVNVLQIDAHLDFRDEVGGIRDGYSSPMRRIAELPWVNRIVQVGLRGVGSARPEDVHDAHAAGNILITADAVHRDGPDVVLRSLTTDAPWFVTIDVDGLDPTIAPGTSVPLPGGLSYTEAAAILRGLAQHCDFGGLDIVEHFPSLDIRDLTSITLGRLVATVLGTAARRRAA</sequence>
<dbReference type="InterPro" id="IPR020855">
    <property type="entry name" value="Ureohydrolase_Mn_BS"/>
</dbReference>
<dbReference type="Gene3D" id="3.40.800.10">
    <property type="entry name" value="Ureohydrolase domain"/>
    <property type="match status" value="1"/>
</dbReference>
<evidence type="ECO:0000256" key="2">
    <source>
        <dbReference type="ARBA" id="ARBA00022723"/>
    </source>
</evidence>
<dbReference type="PANTHER" id="PTHR11358">
    <property type="entry name" value="ARGINASE/AGMATINASE"/>
    <property type="match status" value="1"/>
</dbReference>
<keyword evidence="6" id="KW-1185">Reference proteome</keyword>
<comment type="caution">
    <text evidence="5">The sequence shown here is derived from an EMBL/GenBank/DDBJ whole genome shotgun (WGS) entry which is preliminary data.</text>
</comment>
<dbReference type="PIRSF" id="PIRSF036979">
    <property type="entry name" value="Arginase"/>
    <property type="match status" value="1"/>
</dbReference>
<name>A0A4R2Q1V2_9PSEU</name>
<evidence type="ECO:0000256" key="3">
    <source>
        <dbReference type="ARBA" id="ARBA00022801"/>
    </source>
</evidence>
<evidence type="ECO:0000256" key="4">
    <source>
        <dbReference type="RuleBase" id="RU003684"/>
    </source>
</evidence>
<proteinExistence type="inferred from homology"/>
<dbReference type="GO" id="GO:0033389">
    <property type="term" value="P:putrescine biosynthetic process from arginine, via agmatine"/>
    <property type="evidence" value="ECO:0007669"/>
    <property type="project" value="TreeGrafter"/>
</dbReference>
<evidence type="ECO:0000256" key="1">
    <source>
        <dbReference type="ARBA" id="ARBA00009227"/>
    </source>
</evidence>
<dbReference type="PROSITE" id="PS51409">
    <property type="entry name" value="ARGINASE_2"/>
    <property type="match status" value="1"/>
</dbReference>
<keyword evidence="3 4" id="KW-0378">Hydrolase</keyword>
<dbReference type="OrthoDB" id="7331788at2"/>
<comment type="similarity">
    <text evidence="1">Belongs to the arginase family. Agmatinase subfamily.</text>
</comment>
<dbReference type="AlphaFoldDB" id="A0A4R2Q1V2"/>
<dbReference type="SUPFAM" id="SSF52768">
    <property type="entry name" value="Arginase/deacetylase"/>
    <property type="match status" value="1"/>
</dbReference>